<dbReference type="RefSeq" id="WP_184158196.1">
    <property type="nucleotide sequence ID" value="NZ_JACHLD010000001.1"/>
</dbReference>
<reference evidence="1 2" key="1">
    <citation type="submission" date="2020-08" db="EMBL/GenBank/DDBJ databases">
        <title>Functional genomics of gut bacteria from endangered species of beetles.</title>
        <authorList>
            <person name="Carlos-Shanley C."/>
        </authorList>
    </citation>
    <scope>NUCLEOTIDE SEQUENCE [LARGE SCALE GENOMIC DNA]</scope>
    <source>
        <strain evidence="1 2">S00142</strain>
    </source>
</reference>
<sequence>MITENISKELETRLKDFFSDVVDVKDMAKMLRQVNYSLSLSSMRCRESVKAELPQIGDNFYWLNRLAEVLDPYLDVN</sequence>
<comment type="caution">
    <text evidence="1">The sequence shown here is derived from an EMBL/GenBank/DDBJ whole genome shotgun (WGS) entry which is preliminary data.</text>
</comment>
<evidence type="ECO:0000313" key="1">
    <source>
        <dbReference type="EMBL" id="MBB4800503.1"/>
    </source>
</evidence>
<organism evidence="1 2">
    <name type="scientific">Flavobacterium nitrogenifigens</name>
    <dbReference type="NCBI Taxonomy" id="1617283"/>
    <lineage>
        <taxon>Bacteria</taxon>
        <taxon>Pseudomonadati</taxon>
        <taxon>Bacteroidota</taxon>
        <taxon>Flavobacteriia</taxon>
        <taxon>Flavobacteriales</taxon>
        <taxon>Flavobacteriaceae</taxon>
        <taxon>Flavobacterium</taxon>
    </lineage>
</organism>
<accession>A0A7W7IUE8</accession>
<dbReference type="AlphaFoldDB" id="A0A7W7IUE8"/>
<proteinExistence type="predicted"/>
<dbReference type="Proteomes" id="UP000561681">
    <property type="component" value="Unassembled WGS sequence"/>
</dbReference>
<keyword evidence="2" id="KW-1185">Reference proteome</keyword>
<dbReference type="EMBL" id="JACHLD010000001">
    <property type="protein sequence ID" value="MBB4800503.1"/>
    <property type="molecule type" value="Genomic_DNA"/>
</dbReference>
<name>A0A7W7IUE8_9FLAO</name>
<evidence type="ECO:0000313" key="2">
    <source>
        <dbReference type="Proteomes" id="UP000561681"/>
    </source>
</evidence>
<gene>
    <name evidence="1" type="ORF">HNP37_000542</name>
</gene>
<protein>
    <submittedName>
        <fullName evidence="1">Uncharacterized protein</fullName>
    </submittedName>
</protein>